<sequence length="322" mass="36356">MRNLSAVSATASLQHIFKACSKARAWGIGKLWAGSVCIDWSSSAGLSEAFNSMFEVFKSAQVSFAYLSDVNTQEEQLDGGWERPNHSRKESNDLGGELDDAVQESESPPNEPELDDAGKYIERSKWRRRVWVLQELVASRNMQFYDSQWQRVGSKKSLLPVLSSLFRIEIAVLEDSDCLPDISIACRMSWAAQFSTDQPEDMAYSLLGIFGVNMNIIYGEGQRAFLRLQEEILKDTTDASLFAWQSTGSQQYRGLFANSPYEFYHFLGHHHQSTHFRIQGHIQMTSAGILIDSTFAAHSTGTEATKNLRQPCSIVKNLRQYR</sequence>
<comment type="caution">
    <text evidence="4">The sequence shown here is derived from an EMBL/GenBank/DDBJ whole genome shotgun (WGS) entry which is preliminary data.</text>
</comment>
<accession>A0ABR1HCM3</accession>
<evidence type="ECO:0000256" key="1">
    <source>
        <dbReference type="SAM" id="MobiDB-lite"/>
    </source>
</evidence>
<evidence type="ECO:0000259" key="2">
    <source>
        <dbReference type="Pfam" id="PF06985"/>
    </source>
</evidence>
<feature type="compositionally biased region" description="Basic and acidic residues" evidence="1">
    <location>
        <begin position="80"/>
        <end position="92"/>
    </location>
</feature>
<dbReference type="Pfam" id="PF06985">
    <property type="entry name" value="HET"/>
    <property type="match status" value="1"/>
</dbReference>
<evidence type="ECO:0000313" key="5">
    <source>
        <dbReference type="Proteomes" id="UP001498476"/>
    </source>
</evidence>
<feature type="domain" description="Heterokaryon incompatibility" evidence="2">
    <location>
        <begin position="16"/>
        <end position="135"/>
    </location>
</feature>
<keyword evidence="5" id="KW-1185">Reference proteome</keyword>
<evidence type="ECO:0000313" key="4">
    <source>
        <dbReference type="EMBL" id="KAK7418291.1"/>
    </source>
</evidence>
<proteinExistence type="predicted"/>
<protein>
    <recommendedName>
        <fullName evidence="6">Heterokaryon incompatibility domain-containing protein</fullName>
    </recommendedName>
</protein>
<dbReference type="PANTHER" id="PTHR10622">
    <property type="entry name" value="HET DOMAIN-CONTAINING PROTEIN"/>
    <property type="match status" value="1"/>
</dbReference>
<dbReference type="Proteomes" id="UP001498476">
    <property type="component" value="Unassembled WGS sequence"/>
</dbReference>
<evidence type="ECO:0008006" key="6">
    <source>
        <dbReference type="Google" id="ProtNLM"/>
    </source>
</evidence>
<dbReference type="Pfam" id="PF26640">
    <property type="entry name" value="DUF8212"/>
    <property type="match status" value="1"/>
</dbReference>
<organism evidence="4 5">
    <name type="scientific">Neonectria punicea</name>
    <dbReference type="NCBI Taxonomy" id="979145"/>
    <lineage>
        <taxon>Eukaryota</taxon>
        <taxon>Fungi</taxon>
        <taxon>Dikarya</taxon>
        <taxon>Ascomycota</taxon>
        <taxon>Pezizomycotina</taxon>
        <taxon>Sordariomycetes</taxon>
        <taxon>Hypocreomycetidae</taxon>
        <taxon>Hypocreales</taxon>
        <taxon>Nectriaceae</taxon>
        <taxon>Neonectria</taxon>
    </lineage>
</organism>
<gene>
    <name evidence="4" type="ORF">QQX98_004076</name>
</gene>
<name>A0ABR1HCM3_9HYPO</name>
<dbReference type="PANTHER" id="PTHR10622:SF12">
    <property type="entry name" value="HET DOMAIN-CONTAINING PROTEIN"/>
    <property type="match status" value="1"/>
</dbReference>
<feature type="domain" description="DUF8212" evidence="3">
    <location>
        <begin position="223"/>
        <end position="249"/>
    </location>
</feature>
<dbReference type="InterPro" id="IPR058525">
    <property type="entry name" value="DUF8212"/>
</dbReference>
<dbReference type="EMBL" id="JAZAVJ010000049">
    <property type="protein sequence ID" value="KAK7418291.1"/>
    <property type="molecule type" value="Genomic_DNA"/>
</dbReference>
<feature type="region of interest" description="Disordered" evidence="1">
    <location>
        <begin position="76"/>
        <end position="118"/>
    </location>
</feature>
<evidence type="ECO:0000259" key="3">
    <source>
        <dbReference type="Pfam" id="PF26640"/>
    </source>
</evidence>
<reference evidence="4 5" key="1">
    <citation type="journal article" date="2025" name="Microbiol. Resour. Announc.">
        <title>Draft genome sequences for Neonectria magnoliae and Neonectria punicea, canker pathogens of Liriodendron tulipifera and Acer saccharum in West Virginia.</title>
        <authorList>
            <person name="Petronek H.M."/>
            <person name="Kasson M.T."/>
            <person name="Metheny A.M."/>
            <person name="Stauder C.M."/>
            <person name="Lovett B."/>
            <person name="Lynch S.C."/>
            <person name="Garnas J.R."/>
            <person name="Kasson L.R."/>
            <person name="Stajich J.E."/>
        </authorList>
    </citation>
    <scope>NUCLEOTIDE SEQUENCE [LARGE SCALE GENOMIC DNA]</scope>
    <source>
        <strain evidence="4 5">NRRL 64653</strain>
    </source>
</reference>
<dbReference type="InterPro" id="IPR010730">
    <property type="entry name" value="HET"/>
</dbReference>